<evidence type="ECO:0000256" key="1">
    <source>
        <dbReference type="SAM" id="MobiDB-lite"/>
    </source>
</evidence>
<dbReference type="EMBL" id="JARIHO010000010">
    <property type="protein sequence ID" value="KAJ7354223.1"/>
    <property type="molecule type" value="Genomic_DNA"/>
</dbReference>
<accession>A0AAD7EWR6</accession>
<comment type="caution">
    <text evidence="2">The sequence shown here is derived from an EMBL/GenBank/DDBJ whole genome shotgun (WGS) entry which is preliminary data.</text>
</comment>
<dbReference type="Proteomes" id="UP001218218">
    <property type="component" value="Unassembled WGS sequence"/>
</dbReference>
<gene>
    <name evidence="2" type="ORF">DFH08DRAFT_804141</name>
</gene>
<evidence type="ECO:0000313" key="2">
    <source>
        <dbReference type="EMBL" id="KAJ7354223.1"/>
    </source>
</evidence>
<feature type="compositionally biased region" description="Basic and acidic residues" evidence="1">
    <location>
        <begin position="153"/>
        <end position="164"/>
    </location>
</feature>
<reference evidence="2" key="1">
    <citation type="submission" date="2023-03" db="EMBL/GenBank/DDBJ databases">
        <title>Massive genome expansion in bonnet fungi (Mycena s.s.) driven by repeated elements and novel gene families across ecological guilds.</title>
        <authorList>
            <consortium name="Lawrence Berkeley National Laboratory"/>
            <person name="Harder C.B."/>
            <person name="Miyauchi S."/>
            <person name="Viragh M."/>
            <person name="Kuo A."/>
            <person name="Thoen E."/>
            <person name="Andreopoulos B."/>
            <person name="Lu D."/>
            <person name="Skrede I."/>
            <person name="Drula E."/>
            <person name="Henrissat B."/>
            <person name="Morin E."/>
            <person name="Kohler A."/>
            <person name="Barry K."/>
            <person name="LaButti K."/>
            <person name="Morin E."/>
            <person name="Salamov A."/>
            <person name="Lipzen A."/>
            <person name="Mereny Z."/>
            <person name="Hegedus B."/>
            <person name="Baldrian P."/>
            <person name="Stursova M."/>
            <person name="Weitz H."/>
            <person name="Taylor A."/>
            <person name="Grigoriev I.V."/>
            <person name="Nagy L.G."/>
            <person name="Martin F."/>
            <person name="Kauserud H."/>
        </authorList>
    </citation>
    <scope>NUCLEOTIDE SEQUENCE</scope>
    <source>
        <strain evidence="2">CBHHK002</strain>
    </source>
</reference>
<proteinExistence type="predicted"/>
<dbReference type="AlphaFoldDB" id="A0AAD7EWR6"/>
<name>A0AAD7EWR6_9AGAR</name>
<evidence type="ECO:0000313" key="3">
    <source>
        <dbReference type="Proteomes" id="UP001218218"/>
    </source>
</evidence>
<feature type="region of interest" description="Disordered" evidence="1">
    <location>
        <begin position="153"/>
        <end position="175"/>
    </location>
</feature>
<feature type="compositionally biased region" description="Polar residues" evidence="1">
    <location>
        <begin position="165"/>
        <end position="175"/>
    </location>
</feature>
<protein>
    <submittedName>
        <fullName evidence="2">Uncharacterized protein</fullName>
    </submittedName>
</protein>
<sequence length="175" mass="19048">MAFHNAQKLHEAICGLCGFCTTSLWYATLAAKCDHATLTNPILCHSPITAKMPHTLLASSTITANMLHHIFSFCTLSRLVLAAPGGFNLNDTAIDAMAHAWQDMWFLLPPTAWQQGIPVHNFHGPLCTCLPLQLDNASSSGMGFDLSVVPDEEHSQPELVHDQTKSVQNTLSPES</sequence>
<organism evidence="2 3">
    <name type="scientific">Mycena albidolilacea</name>
    <dbReference type="NCBI Taxonomy" id="1033008"/>
    <lineage>
        <taxon>Eukaryota</taxon>
        <taxon>Fungi</taxon>
        <taxon>Dikarya</taxon>
        <taxon>Basidiomycota</taxon>
        <taxon>Agaricomycotina</taxon>
        <taxon>Agaricomycetes</taxon>
        <taxon>Agaricomycetidae</taxon>
        <taxon>Agaricales</taxon>
        <taxon>Marasmiineae</taxon>
        <taxon>Mycenaceae</taxon>
        <taxon>Mycena</taxon>
    </lineage>
</organism>
<keyword evidence="3" id="KW-1185">Reference proteome</keyword>